<feature type="compositionally biased region" description="Basic and acidic residues" evidence="1">
    <location>
        <begin position="13"/>
        <end position="32"/>
    </location>
</feature>
<evidence type="ECO:0000313" key="2">
    <source>
        <dbReference type="EMBL" id="VDN35068.1"/>
    </source>
</evidence>
<feature type="compositionally biased region" description="Acidic residues" evidence="1">
    <location>
        <begin position="1"/>
        <end position="12"/>
    </location>
</feature>
<feature type="region of interest" description="Disordered" evidence="1">
    <location>
        <begin position="1"/>
        <end position="41"/>
    </location>
</feature>
<evidence type="ECO:0000313" key="3">
    <source>
        <dbReference type="Proteomes" id="UP000271098"/>
    </source>
</evidence>
<proteinExistence type="predicted"/>
<reference evidence="4" key="1">
    <citation type="submission" date="2016-06" db="UniProtKB">
        <authorList>
            <consortium name="WormBaseParasite"/>
        </authorList>
    </citation>
    <scope>IDENTIFICATION</scope>
</reference>
<reference evidence="2 3" key="2">
    <citation type="submission" date="2018-11" db="EMBL/GenBank/DDBJ databases">
        <authorList>
            <consortium name="Pathogen Informatics"/>
        </authorList>
    </citation>
    <scope>NUCLEOTIDE SEQUENCE [LARGE SCALE GENOMIC DNA]</scope>
</reference>
<dbReference type="EMBL" id="UYRT01089562">
    <property type="protein sequence ID" value="VDN35068.1"/>
    <property type="molecule type" value="Genomic_DNA"/>
</dbReference>
<name>A0A183EGA7_9BILA</name>
<evidence type="ECO:0000256" key="1">
    <source>
        <dbReference type="SAM" id="MobiDB-lite"/>
    </source>
</evidence>
<keyword evidence="3" id="KW-1185">Reference proteome</keyword>
<dbReference type="Proteomes" id="UP000271098">
    <property type="component" value="Unassembled WGS sequence"/>
</dbReference>
<sequence length="41" mass="4848">MEQDEMDADSDDALNHDSFSEEEHEKLNKNEEYPGTVNFWT</sequence>
<accession>A0A183EGA7</accession>
<organism evidence="4">
    <name type="scientific">Gongylonema pulchrum</name>
    <dbReference type="NCBI Taxonomy" id="637853"/>
    <lineage>
        <taxon>Eukaryota</taxon>
        <taxon>Metazoa</taxon>
        <taxon>Ecdysozoa</taxon>
        <taxon>Nematoda</taxon>
        <taxon>Chromadorea</taxon>
        <taxon>Rhabditida</taxon>
        <taxon>Spirurina</taxon>
        <taxon>Spiruromorpha</taxon>
        <taxon>Spiruroidea</taxon>
        <taxon>Gongylonematidae</taxon>
        <taxon>Gongylonema</taxon>
    </lineage>
</organism>
<dbReference type="WBParaSite" id="GPUH_0002002301-mRNA-1">
    <property type="protein sequence ID" value="GPUH_0002002301-mRNA-1"/>
    <property type="gene ID" value="GPUH_0002002301"/>
</dbReference>
<dbReference type="AlphaFoldDB" id="A0A183EGA7"/>
<gene>
    <name evidence="2" type="ORF">GPUH_LOCUS19998</name>
</gene>
<evidence type="ECO:0000313" key="4">
    <source>
        <dbReference type="WBParaSite" id="GPUH_0002002301-mRNA-1"/>
    </source>
</evidence>
<protein>
    <submittedName>
        <fullName evidence="4">CTNNB1_binding domain-containing protein</fullName>
    </submittedName>
</protein>